<dbReference type="SUPFAM" id="SSF48317">
    <property type="entry name" value="Acid phosphatase/Vanadium-dependent haloperoxidase"/>
    <property type="match status" value="1"/>
</dbReference>
<dbReference type="RefSeq" id="WP_108172396.1">
    <property type="nucleotide sequence ID" value="NZ_QBKQ01000003.1"/>
</dbReference>
<comment type="caution">
    <text evidence="3">The sequence shown here is derived from an EMBL/GenBank/DDBJ whole genome shotgun (WGS) entry which is preliminary data.</text>
</comment>
<keyword evidence="1" id="KW-0812">Transmembrane</keyword>
<dbReference type="PANTHER" id="PTHR14969:SF13">
    <property type="entry name" value="AT30094P"/>
    <property type="match status" value="1"/>
</dbReference>
<sequence>MWEQIQQWDRDLFIYLNSLGIERYDAFWIFVTNPRHWIPLYLLFFLFFFLAFHWRKASFSSLFLLATVFTTWGLTNLVKGIALRLRPNNTPELSDVIRILQEPTNYSFFSGHSSTSFAATTFIVLVISQKTRWIYLAYIWPIIFVMSRIYVGVHYPGDIIVGMIVGIIMAIIFYKLYDKSGRRLYF</sequence>
<feature type="transmembrane region" description="Helical" evidence="1">
    <location>
        <begin position="62"/>
        <end position="85"/>
    </location>
</feature>
<feature type="transmembrane region" description="Helical" evidence="1">
    <location>
        <begin position="133"/>
        <end position="153"/>
    </location>
</feature>
<organism evidence="3 4">
    <name type="scientific">Christiangramia gaetbulicola</name>
    <dbReference type="NCBI Taxonomy" id="703340"/>
    <lineage>
        <taxon>Bacteria</taxon>
        <taxon>Pseudomonadati</taxon>
        <taxon>Bacteroidota</taxon>
        <taxon>Flavobacteriia</taxon>
        <taxon>Flavobacteriales</taxon>
        <taxon>Flavobacteriaceae</taxon>
        <taxon>Christiangramia</taxon>
    </lineage>
</organism>
<dbReference type="Gene3D" id="1.20.144.10">
    <property type="entry name" value="Phosphatidic acid phosphatase type 2/haloperoxidase"/>
    <property type="match status" value="1"/>
</dbReference>
<protein>
    <submittedName>
        <fullName evidence="3">Undecaprenyl-diphosphatase</fullName>
    </submittedName>
</protein>
<feature type="domain" description="Phosphatidic acid phosphatase type 2/haloperoxidase" evidence="2">
    <location>
        <begin position="60"/>
        <end position="174"/>
    </location>
</feature>
<name>A0A2T6AE41_9FLAO</name>
<feature type="transmembrane region" description="Helical" evidence="1">
    <location>
        <begin position="159"/>
        <end position="177"/>
    </location>
</feature>
<feature type="transmembrane region" description="Helical" evidence="1">
    <location>
        <begin position="37"/>
        <end position="55"/>
    </location>
</feature>
<keyword evidence="1" id="KW-0472">Membrane</keyword>
<dbReference type="AlphaFoldDB" id="A0A2T6AE41"/>
<evidence type="ECO:0000259" key="2">
    <source>
        <dbReference type="SMART" id="SM00014"/>
    </source>
</evidence>
<dbReference type="Proteomes" id="UP000244174">
    <property type="component" value="Unassembled WGS sequence"/>
</dbReference>
<keyword evidence="1" id="KW-1133">Transmembrane helix</keyword>
<dbReference type="OrthoDB" id="9789113at2"/>
<evidence type="ECO:0000313" key="3">
    <source>
        <dbReference type="EMBL" id="PTX42088.1"/>
    </source>
</evidence>
<proteinExistence type="predicted"/>
<dbReference type="InterPro" id="IPR000326">
    <property type="entry name" value="PAP2/HPO"/>
</dbReference>
<gene>
    <name evidence="3" type="ORF">C8P64_2504</name>
</gene>
<reference evidence="3 4" key="1">
    <citation type="submission" date="2018-04" db="EMBL/GenBank/DDBJ databases">
        <title>Genomic Encyclopedia of Archaeal and Bacterial Type Strains, Phase II (KMG-II): from individual species to whole genera.</title>
        <authorList>
            <person name="Goeker M."/>
        </authorList>
    </citation>
    <scope>NUCLEOTIDE SEQUENCE [LARGE SCALE GENOMIC DNA]</scope>
    <source>
        <strain evidence="3 4">DSM 23082</strain>
    </source>
</reference>
<evidence type="ECO:0000313" key="4">
    <source>
        <dbReference type="Proteomes" id="UP000244174"/>
    </source>
</evidence>
<dbReference type="EMBL" id="QBKQ01000003">
    <property type="protein sequence ID" value="PTX42088.1"/>
    <property type="molecule type" value="Genomic_DNA"/>
</dbReference>
<evidence type="ECO:0000256" key="1">
    <source>
        <dbReference type="SAM" id="Phobius"/>
    </source>
</evidence>
<dbReference type="SMART" id="SM00014">
    <property type="entry name" value="acidPPc"/>
    <property type="match status" value="1"/>
</dbReference>
<dbReference type="PANTHER" id="PTHR14969">
    <property type="entry name" value="SPHINGOSINE-1-PHOSPHATE PHOSPHOHYDROLASE"/>
    <property type="match status" value="1"/>
</dbReference>
<keyword evidence="4" id="KW-1185">Reference proteome</keyword>
<feature type="transmembrane region" description="Helical" evidence="1">
    <location>
        <begin position="105"/>
        <end position="126"/>
    </location>
</feature>
<dbReference type="InterPro" id="IPR036938">
    <property type="entry name" value="PAP2/HPO_sf"/>
</dbReference>
<accession>A0A2T6AE41</accession>
<dbReference type="Pfam" id="PF01569">
    <property type="entry name" value="PAP2"/>
    <property type="match status" value="1"/>
</dbReference>